<dbReference type="InterPro" id="IPR032710">
    <property type="entry name" value="NTF2-like_dom_sf"/>
</dbReference>
<dbReference type="RefSeq" id="WP_284031448.1">
    <property type="nucleotide sequence ID" value="NZ_CP126154.1"/>
</dbReference>
<accession>A0ABD5W595</accession>
<evidence type="ECO:0000313" key="3">
    <source>
        <dbReference type="Proteomes" id="UP001596461"/>
    </source>
</evidence>
<dbReference type="Pfam" id="PF13474">
    <property type="entry name" value="SnoaL_3"/>
    <property type="match status" value="1"/>
</dbReference>
<dbReference type="EMBL" id="JBHTAH010000001">
    <property type="protein sequence ID" value="MFC7068437.1"/>
    <property type="molecule type" value="Genomic_DNA"/>
</dbReference>
<dbReference type="SUPFAM" id="SSF54427">
    <property type="entry name" value="NTF2-like"/>
    <property type="match status" value="1"/>
</dbReference>
<comment type="caution">
    <text evidence="2">The sequence shown here is derived from an EMBL/GenBank/DDBJ whole genome shotgun (WGS) entry which is preliminary data.</text>
</comment>
<evidence type="ECO:0000313" key="2">
    <source>
        <dbReference type="EMBL" id="MFC7068437.1"/>
    </source>
</evidence>
<gene>
    <name evidence="2" type="ORF">ACFQL9_02190</name>
</gene>
<reference evidence="2 3" key="1">
    <citation type="journal article" date="2019" name="Int. J. Syst. Evol. Microbiol.">
        <title>The Global Catalogue of Microorganisms (GCM) 10K type strain sequencing project: providing services to taxonomists for standard genome sequencing and annotation.</title>
        <authorList>
            <consortium name="The Broad Institute Genomics Platform"/>
            <consortium name="The Broad Institute Genome Sequencing Center for Infectious Disease"/>
            <person name="Wu L."/>
            <person name="Ma J."/>
        </authorList>
    </citation>
    <scope>NUCLEOTIDE SEQUENCE [LARGE SCALE GENOMIC DNA]</scope>
    <source>
        <strain evidence="2 3">DT31</strain>
    </source>
</reference>
<proteinExistence type="predicted"/>
<protein>
    <submittedName>
        <fullName evidence="2">Nuclear transport factor 2 family protein</fullName>
    </submittedName>
</protein>
<name>A0ABD5W595_9EURY</name>
<dbReference type="GeneID" id="81126345"/>
<organism evidence="2 3">
    <name type="scientific">Halobaculum lipolyticum</name>
    <dbReference type="NCBI Taxonomy" id="3032001"/>
    <lineage>
        <taxon>Archaea</taxon>
        <taxon>Methanobacteriati</taxon>
        <taxon>Methanobacteriota</taxon>
        <taxon>Stenosarchaea group</taxon>
        <taxon>Halobacteria</taxon>
        <taxon>Halobacteriales</taxon>
        <taxon>Haloferacaceae</taxon>
        <taxon>Halobaculum</taxon>
    </lineage>
</organism>
<dbReference type="InterPro" id="IPR037401">
    <property type="entry name" value="SnoaL-like"/>
</dbReference>
<dbReference type="Gene3D" id="3.10.450.50">
    <property type="match status" value="1"/>
</dbReference>
<dbReference type="AlphaFoldDB" id="A0ABD5W595"/>
<keyword evidence="3" id="KW-1185">Reference proteome</keyword>
<sequence>MTPEETVRAYYDALRAGEPLAPFFVESPATVKVGIRERLVGYAAVANGLREQTRTTEDWTVESRDLHVVERDGAAAVSDAVTLSWYDGEAFAERTFETRWSGTLLPSDDGWAFAGLHVSTPTELDAGGDS</sequence>
<dbReference type="Proteomes" id="UP001596461">
    <property type="component" value="Unassembled WGS sequence"/>
</dbReference>
<evidence type="ECO:0000259" key="1">
    <source>
        <dbReference type="Pfam" id="PF13474"/>
    </source>
</evidence>
<feature type="domain" description="SnoaL-like" evidence="1">
    <location>
        <begin position="5"/>
        <end position="122"/>
    </location>
</feature>